<name>A0A533QA26_9BACT</name>
<accession>A0A533QA26</accession>
<reference evidence="1 2" key="1">
    <citation type="submission" date="2019-04" db="EMBL/GenBank/DDBJ databases">
        <title>Genome of a novel bacterium Candidatus Jettenia ecosi reconstructed from metagenome of an anammox bioreactor.</title>
        <authorList>
            <person name="Mardanov A.V."/>
            <person name="Beletsky A.V."/>
            <person name="Ravin N.V."/>
            <person name="Botchkova E.A."/>
            <person name="Litti Y.V."/>
            <person name="Nozhevnikova A.N."/>
        </authorList>
    </citation>
    <scope>NUCLEOTIDE SEQUENCE [LARGE SCALE GENOMIC DNA]</scope>
    <source>
        <strain evidence="1">J2</strain>
    </source>
</reference>
<evidence type="ECO:0000313" key="2">
    <source>
        <dbReference type="Proteomes" id="UP000319783"/>
    </source>
</evidence>
<dbReference type="Proteomes" id="UP000319783">
    <property type="component" value="Unassembled WGS sequence"/>
</dbReference>
<comment type="caution">
    <text evidence="1">The sequence shown here is derived from an EMBL/GenBank/DDBJ whole genome shotgun (WGS) entry which is preliminary data.</text>
</comment>
<dbReference type="EMBL" id="SULG01000044">
    <property type="protein sequence ID" value="TLD41547.1"/>
    <property type="molecule type" value="Genomic_DNA"/>
</dbReference>
<dbReference type="AlphaFoldDB" id="A0A533QA26"/>
<sequence length="56" mass="6261">MNFCVILLFPGFLIPDSGKGIMNELVDKSRSDFPFSAPMHFTTKLHSSSCIKILTK</sequence>
<protein>
    <submittedName>
        <fullName evidence="1">Uncharacterized protein</fullName>
    </submittedName>
</protein>
<gene>
    <name evidence="1" type="ORF">JETT_2200</name>
</gene>
<organism evidence="1 2">
    <name type="scientific">Candidatus Jettenia ecosi</name>
    <dbReference type="NCBI Taxonomy" id="2494326"/>
    <lineage>
        <taxon>Bacteria</taxon>
        <taxon>Pseudomonadati</taxon>
        <taxon>Planctomycetota</taxon>
        <taxon>Candidatus Brocadiia</taxon>
        <taxon>Candidatus Brocadiales</taxon>
        <taxon>Candidatus Brocadiaceae</taxon>
        <taxon>Candidatus Jettenia</taxon>
    </lineage>
</organism>
<proteinExistence type="predicted"/>
<evidence type="ECO:0000313" key="1">
    <source>
        <dbReference type="EMBL" id="TLD41547.1"/>
    </source>
</evidence>